<sequence length="195" mass="22578">MTLPRRYLFTVFEIAARLRCAPADIIEFSMMDRIRLSARIPFSEAINFCGLAHIQASEVFDLFPRDGSIARPARIRMFLPDESPDGWKVIPREEAIVLEARDILITAGEIEKFEIECELVPRNPNYRGGKSNWDWDGFYSALIMRIHNHGLPEHQKDLVDEMLGWFERRSDTGETPDPSCLRKKIAVFWRELNPG</sequence>
<dbReference type="AlphaFoldDB" id="A0A443JDJ9"/>
<dbReference type="Proteomes" id="UP000284476">
    <property type="component" value="Unassembled WGS sequence"/>
</dbReference>
<name>A0A443JDJ9_9RHOB</name>
<dbReference type="RefSeq" id="WP_128209729.1">
    <property type="nucleotide sequence ID" value="NZ_JBHRSO010000006.1"/>
</dbReference>
<evidence type="ECO:0000313" key="2">
    <source>
        <dbReference type="Proteomes" id="UP000284476"/>
    </source>
</evidence>
<comment type="caution">
    <text evidence="1">The sequence shown here is derived from an EMBL/GenBank/DDBJ whole genome shotgun (WGS) entry which is preliminary data.</text>
</comment>
<reference evidence="1 2" key="2">
    <citation type="submission" date="2019-01" db="EMBL/GenBank/DDBJ databases">
        <authorList>
            <person name="Li Y."/>
        </authorList>
    </citation>
    <scope>NUCLEOTIDE SEQUENCE [LARGE SCALE GENOMIC DNA]</scope>
    <source>
        <strain evidence="1 2">SK2B-1</strain>
    </source>
</reference>
<reference evidence="1 2" key="1">
    <citation type="submission" date="2019-01" db="EMBL/GenBank/DDBJ databases">
        <title>Sinorhodobacter populi sp. nov. isolated from the symptomatic bark tissue of Populus euramericana canker.</title>
        <authorList>
            <person name="Xu G."/>
        </authorList>
    </citation>
    <scope>NUCLEOTIDE SEQUENCE [LARGE SCALE GENOMIC DNA]</scope>
    <source>
        <strain evidence="1 2">SK2B-1</strain>
    </source>
</reference>
<evidence type="ECO:0000313" key="1">
    <source>
        <dbReference type="EMBL" id="RWR18520.1"/>
    </source>
</evidence>
<protein>
    <submittedName>
        <fullName evidence="1">Uncharacterized protein</fullName>
    </submittedName>
</protein>
<proteinExistence type="predicted"/>
<dbReference type="EMBL" id="SAUZ01000019">
    <property type="protein sequence ID" value="RWR18520.1"/>
    <property type="molecule type" value="Genomic_DNA"/>
</dbReference>
<accession>A0A443JDJ9</accession>
<organism evidence="1 2">
    <name type="scientific">Paenirhodobacter populi</name>
    <dbReference type="NCBI Taxonomy" id="2306993"/>
    <lineage>
        <taxon>Bacteria</taxon>
        <taxon>Pseudomonadati</taxon>
        <taxon>Pseudomonadota</taxon>
        <taxon>Alphaproteobacteria</taxon>
        <taxon>Rhodobacterales</taxon>
        <taxon>Rhodobacter group</taxon>
        <taxon>Paenirhodobacter</taxon>
    </lineage>
</organism>
<gene>
    <name evidence="1" type="ORF">D2T30_16145</name>
</gene>